<keyword evidence="5" id="KW-1185">Reference proteome</keyword>
<keyword evidence="2 4" id="KW-0808">Transferase</keyword>
<name>A0A1C3YSZ4_9BACT</name>
<dbReference type="GO" id="GO:0019878">
    <property type="term" value="P:lysine biosynthetic process via aminoadipic acid"/>
    <property type="evidence" value="ECO:0007669"/>
    <property type="project" value="TreeGrafter"/>
</dbReference>
<dbReference type="GO" id="GO:0008897">
    <property type="term" value="F:holo-[acyl-carrier-protein] synthase activity"/>
    <property type="evidence" value="ECO:0007669"/>
    <property type="project" value="InterPro"/>
</dbReference>
<dbReference type="SUPFAM" id="SSF56214">
    <property type="entry name" value="4'-phosphopantetheinyl transferase"/>
    <property type="match status" value="2"/>
</dbReference>
<dbReference type="InterPro" id="IPR008278">
    <property type="entry name" value="4-PPantetheinyl_Trfase_dom"/>
</dbReference>
<dbReference type="EMBL" id="FMAR01000001">
    <property type="protein sequence ID" value="SCB73148.1"/>
    <property type="molecule type" value="Genomic_DNA"/>
</dbReference>
<dbReference type="OrthoDB" id="9808281at2"/>
<accession>A0A1C3YSZ4</accession>
<evidence type="ECO:0000256" key="1">
    <source>
        <dbReference type="ARBA" id="ARBA00010990"/>
    </source>
</evidence>
<dbReference type="AlphaFoldDB" id="A0A1C3YSZ4"/>
<feature type="domain" description="4'-phosphopantetheinyl transferase" evidence="3">
    <location>
        <begin position="103"/>
        <end position="173"/>
    </location>
</feature>
<proteinExistence type="inferred from homology"/>
<comment type="similarity">
    <text evidence="1">Belongs to the P-Pant transferase superfamily. Gsp/Sfp/HetI/AcpT family.</text>
</comment>
<protein>
    <submittedName>
        <fullName evidence="4">4'-phosphopantetheinyl transferase</fullName>
    </submittedName>
</protein>
<evidence type="ECO:0000313" key="4">
    <source>
        <dbReference type="EMBL" id="SCB73148.1"/>
    </source>
</evidence>
<organism evidence="4 5">
    <name type="scientific">Chitinophaga costaii</name>
    <dbReference type="NCBI Taxonomy" id="1335309"/>
    <lineage>
        <taxon>Bacteria</taxon>
        <taxon>Pseudomonadati</taxon>
        <taxon>Bacteroidota</taxon>
        <taxon>Chitinophagia</taxon>
        <taxon>Chitinophagales</taxon>
        <taxon>Chitinophagaceae</taxon>
        <taxon>Chitinophaga</taxon>
    </lineage>
</organism>
<dbReference type="PANTHER" id="PTHR12215">
    <property type="entry name" value="PHOSPHOPANTETHEINE TRANSFERASE"/>
    <property type="match status" value="1"/>
</dbReference>
<dbReference type="InterPro" id="IPR037143">
    <property type="entry name" value="4-PPantetheinyl_Trfase_dom_sf"/>
</dbReference>
<dbReference type="Proteomes" id="UP000242818">
    <property type="component" value="Unassembled WGS sequence"/>
</dbReference>
<dbReference type="Gene3D" id="3.90.470.20">
    <property type="entry name" value="4'-phosphopantetheinyl transferase domain"/>
    <property type="match status" value="2"/>
</dbReference>
<evidence type="ECO:0000259" key="3">
    <source>
        <dbReference type="Pfam" id="PF01648"/>
    </source>
</evidence>
<gene>
    <name evidence="4" type="ORF">GA0116948_10190</name>
</gene>
<sequence>MPLKIYYVYYARQLPLSIFTSLIEALPRPMQQKAHSFRRWQDAHAFVLGKHLLLYALKKNECMTGLADIEYNSFGRPFIPGCVDFNISHAGHLVICGISDSGPVGVDIEYHQPVELTDFANCFSHAEWNSIQHSNGSISRFYEYWTAKEAILKANGCGLTDNLTDLEVNNRTEVLFEGVVWYLHKVAIFADYSCSVACLHPHIAIEVFPVEVLRHFLSV</sequence>
<reference evidence="4 5" key="1">
    <citation type="submission" date="2016-08" db="EMBL/GenBank/DDBJ databases">
        <authorList>
            <person name="Seilhamer J.J."/>
        </authorList>
    </citation>
    <scope>NUCLEOTIDE SEQUENCE [LARGE SCALE GENOMIC DNA]</scope>
    <source>
        <strain evidence="4 5">A37T2</strain>
    </source>
</reference>
<dbReference type="GO" id="GO:0005829">
    <property type="term" value="C:cytosol"/>
    <property type="evidence" value="ECO:0007669"/>
    <property type="project" value="TreeGrafter"/>
</dbReference>
<evidence type="ECO:0000256" key="2">
    <source>
        <dbReference type="ARBA" id="ARBA00022679"/>
    </source>
</evidence>
<dbReference type="GO" id="GO:0000287">
    <property type="term" value="F:magnesium ion binding"/>
    <property type="evidence" value="ECO:0007669"/>
    <property type="project" value="InterPro"/>
</dbReference>
<evidence type="ECO:0000313" key="5">
    <source>
        <dbReference type="Proteomes" id="UP000242818"/>
    </source>
</evidence>
<dbReference type="STRING" id="1335309.GA0116948_10190"/>
<dbReference type="PANTHER" id="PTHR12215:SF10">
    <property type="entry name" value="L-AMINOADIPATE-SEMIALDEHYDE DEHYDROGENASE-PHOSPHOPANTETHEINYL TRANSFERASE"/>
    <property type="match status" value="1"/>
</dbReference>
<dbReference type="Pfam" id="PF01648">
    <property type="entry name" value="ACPS"/>
    <property type="match status" value="1"/>
</dbReference>
<dbReference type="InterPro" id="IPR050559">
    <property type="entry name" value="P-Pant_transferase_sf"/>
</dbReference>